<keyword evidence="3 5" id="KW-0133">Cell shape</keyword>
<dbReference type="STRING" id="169760.PSTEL_20545"/>
<evidence type="ECO:0000259" key="7">
    <source>
        <dbReference type="Pfam" id="PF04085"/>
    </source>
</evidence>
<dbReference type="InterPro" id="IPR042177">
    <property type="entry name" value="Cell/Rod_1"/>
</dbReference>
<dbReference type="PANTHER" id="PTHR34138:SF1">
    <property type="entry name" value="CELL SHAPE-DETERMINING PROTEIN MREC"/>
    <property type="match status" value="1"/>
</dbReference>
<dbReference type="PIRSF" id="PIRSF038471">
    <property type="entry name" value="MreC"/>
    <property type="match status" value="1"/>
</dbReference>
<evidence type="ECO:0000256" key="4">
    <source>
        <dbReference type="ARBA" id="ARBA00032089"/>
    </source>
</evidence>
<dbReference type="RefSeq" id="WP_038697987.1">
    <property type="nucleotide sequence ID" value="NZ_CP009286.1"/>
</dbReference>
<dbReference type="AlphaFoldDB" id="A0A089M0V1"/>
<comment type="similarity">
    <text evidence="1 5">Belongs to the MreC family.</text>
</comment>
<protein>
    <recommendedName>
        <fullName evidence="2 5">Cell shape-determining protein MreC</fullName>
    </recommendedName>
    <alternativeName>
        <fullName evidence="4 5">Cell shape protein MreC</fullName>
    </alternativeName>
</protein>
<dbReference type="InterPro" id="IPR007221">
    <property type="entry name" value="MreC"/>
</dbReference>
<dbReference type="Gene3D" id="2.40.10.350">
    <property type="entry name" value="Rod shape-determining protein MreC, domain 2"/>
    <property type="match status" value="1"/>
</dbReference>
<proteinExistence type="inferred from homology"/>
<evidence type="ECO:0000256" key="1">
    <source>
        <dbReference type="ARBA" id="ARBA00009369"/>
    </source>
</evidence>
<evidence type="ECO:0000256" key="3">
    <source>
        <dbReference type="ARBA" id="ARBA00022960"/>
    </source>
</evidence>
<feature type="coiled-coil region" evidence="6">
    <location>
        <begin position="72"/>
        <end position="116"/>
    </location>
</feature>
<dbReference type="NCBIfam" id="TIGR00219">
    <property type="entry name" value="mreC"/>
    <property type="match status" value="1"/>
</dbReference>
<dbReference type="GO" id="GO:0008360">
    <property type="term" value="P:regulation of cell shape"/>
    <property type="evidence" value="ECO:0007669"/>
    <property type="project" value="UniProtKB-KW"/>
</dbReference>
<dbReference type="GO" id="GO:0005886">
    <property type="term" value="C:plasma membrane"/>
    <property type="evidence" value="ECO:0007669"/>
    <property type="project" value="TreeGrafter"/>
</dbReference>
<keyword evidence="6" id="KW-0175">Coiled coil</keyword>
<dbReference type="PANTHER" id="PTHR34138">
    <property type="entry name" value="CELL SHAPE-DETERMINING PROTEIN MREC"/>
    <property type="match status" value="1"/>
</dbReference>
<evidence type="ECO:0000313" key="8">
    <source>
        <dbReference type="EMBL" id="AIQ65153.1"/>
    </source>
</evidence>
<dbReference type="Pfam" id="PF04085">
    <property type="entry name" value="MreC"/>
    <property type="match status" value="1"/>
</dbReference>
<evidence type="ECO:0000313" key="9">
    <source>
        <dbReference type="Proteomes" id="UP000029507"/>
    </source>
</evidence>
<reference evidence="8 9" key="1">
    <citation type="submission" date="2014-08" db="EMBL/GenBank/DDBJ databases">
        <title>Comparative genomics of the Paenibacillus odorifer group.</title>
        <authorList>
            <person name="den Bakker H.C."/>
            <person name="Tsai Y.-C."/>
            <person name="Martin N."/>
            <person name="Korlach J."/>
            <person name="Wiedmann M."/>
        </authorList>
    </citation>
    <scope>NUCLEOTIDE SEQUENCE [LARGE SCALE GENOMIC DNA]</scope>
    <source>
        <strain evidence="8 9">DSM 14472</strain>
    </source>
</reference>
<dbReference type="InterPro" id="IPR055342">
    <property type="entry name" value="MreC_beta-barrel_core"/>
</dbReference>
<organism evidence="8 9">
    <name type="scientific">Paenibacillus stellifer</name>
    <dbReference type="NCBI Taxonomy" id="169760"/>
    <lineage>
        <taxon>Bacteria</taxon>
        <taxon>Bacillati</taxon>
        <taxon>Bacillota</taxon>
        <taxon>Bacilli</taxon>
        <taxon>Bacillales</taxon>
        <taxon>Paenibacillaceae</taxon>
        <taxon>Paenibacillus</taxon>
    </lineage>
</organism>
<dbReference type="Proteomes" id="UP000029507">
    <property type="component" value="Chromosome"/>
</dbReference>
<name>A0A089M0V1_9BACL</name>
<sequence length="293" mass="32567">MLKLFKLLSNKRLFILLITLVLFIVVMGFSLGTRKSLSWPENFVRDTTGFVQNVFYKPAGFIAGLFEDIGNLKKLAEENEQLKIIAAQYTREKAEYNQIKADNERYERLLHFTQAQTNKYNYEYHYAQVVSLTTEPGNSTLVIDLGSRDGVKANMSVISEKGMVGIISQVSKFTSTVKLLTMMDSSDPNSQPPIAATAMNKINQTFGMVESYNQQTGKLIMTRIATNDPIAKGDTIISSGIGGLYPRGLTIGTVDSVSVGEYGLTRTAIISPAAEFEDWKQLLVVYTPEEEGQ</sequence>
<dbReference type="KEGG" id="pste:PSTEL_20545"/>
<gene>
    <name evidence="8" type="ORF">PSTEL_20545</name>
</gene>
<evidence type="ECO:0000256" key="5">
    <source>
        <dbReference type="PIRNR" id="PIRNR038471"/>
    </source>
</evidence>
<dbReference type="InterPro" id="IPR042175">
    <property type="entry name" value="Cell/Rod_MreC_2"/>
</dbReference>
<dbReference type="HOGENOM" id="CLU_042663_1_1_9"/>
<keyword evidence="9" id="KW-1185">Reference proteome</keyword>
<evidence type="ECO:0000256" key="2">
    <source>
        <dbReference type="ARBA" id="ARBA00013855"/>
    </source>
</evidence>
<evidence type="ECO:0000256" key="6">
    <source>
        <dbReference type="SAM" id="Coils"/>
    </source>
</evidence>
<accession>A0A089M0V1</accession>
<feature type="domain" description="Rod shape-determining protein MreC beta-barrel core" evidence="7">
    <location>
        <begin position="129"/>
        <end position="285"/>
    </location>
</feature>
<dbReference type="EMBL" id="CP009286">
    <property type="protein sequence ID" value="AIQ65153.1"/>
    <property type="molecule type" value="Genomic_DNA"/>
</dbReference>
<dbReference type="Gene3D" id="2.40.10.340">
    <property type="entry name" value="Rod shape-determining protein MreC, domain 1"/>
    <property type="match status" value="1"/>
</dbReference>
<comment type="function">
    <text evidence="5">Involved in formation and maintenance of cell shape.</text>
</comment>
<dbReference type="OrthoDB" id="9792313at2"/>